<evidence type="ECO:0000313" key="1">
    <source>
        <dbReference type="EMBL" id="CAK5091784.1"/>
    </source>
</evidence>
<protein>
    <submittedName>
        <fullName evidence="1">Uncharacterized protein</fullName>
    </submittedName>
</protein>
<reference evidence="1" key="1">
    <citation type="submission" date="2023-11" db="EMBL/GenBank/DDBJ databases">
        <authorList>
            <person name="Poullet M."/>
        </authorList>
    </citation>
    <scope>NUCLEOTIDE SEQUENCE</scope>
    <source>
        <strain evidence="1">E1834</strain>
    </source>
</reference>
<organism evidence="1 2">
    <name type="scientific">Meloidogyne enterolobii</name>
    <name type="common">Root-knot nematode worm</name>
    <name type="synonym">Meloidogyne mayaguensis</name>
    <dbReference type="NCBI Taxonomy" id="390850"/>
    <lineage>
        <taxon>Eukaryota</taxon>
        <taxon>Metazoa</taxon>
        <taxon>Ecdysozoa</taxon>
        <taxon>Nematoda</taxon>
        <taxon>Chromadorea</taxon>
        <taxon>Rhabditida</taxon>
        <taxon>Tylenchina</taxon>
        <taxon>Tylenchomorpha</taxon>
        <taxon>Tylenchoidea</taxon>
        <taxon>Meloidogynidae</taxon>
        <taxon>Meloidogyninae</taxon>
        <taxon>Meloidogyne</taxon>
    </lineage>
</organism>
<accession>A0ACB1ALY2</accession>
<keyword evidence="2" id="KW-1185">Reference proteome</keyword>
<name>A0ACB1ALY2_MELEN</name>
<gene>
    <name evidence="1" type="ORF">MENTE1834_LOCUS39647</name>
</gene>
<proteinExistence type="predicted"/>
<dbReference type="EMBL" id="CAVMJV010000090">
    <property type="protein sequence ID" value="CAK5091784.1"/>
    <property type="molecule type" value="Genomic_DNA"/>
</dbReference>
<evidence type="ECO:0000313" key="2">
    <source>
        <dbReference type="Proteomes" id="UP001497535"/>
    </source>
</evidence>
<sequence>MGAYRSKPEKEKIYESGGNESVRFASCSMQGWRIHQEDAHNCIIDFMPKMGFFAVYDGHGGPEVAQYLSLHFPDYLKNSQILNNFDSENLPKLEEIQNLLGQAFLHFDETLANPNVMEKLTVLKGDSSQQKDSPKTEKEEQDELMAEAIALSEESRTSLDKIIKRYTKYQEYLIKNQPPENVEGEVEEEEVIEWSTERASRRATKRSVMLFNSPQIPKRIKLSGQSEKEIGGSSKSASSETEKPSEEKEACIDDIPIPMDKEETSSTNGKINEKINKNNNEEGNGKIEAVHLIAGKEEELVLPALEEYVVSSTSTTSNTIDSGQKIKTPKKTTITTPIKEEKNQNIVEQVEEGPSSSSSSLDINKDNKPGIAQLLEGLDEGNINNEEEDSDYKVEDDEGDVADSTSNEVEDEEEVYFIFKGGGKLLVIIFVLLEGQVEFSEGALPCISPRFHFTAPFFLNLNAFCCLLSTIYYGIGEAEDGASGEDEEDEEDDSLEEEDLNSLMMRTGSTRAGFDSGSTACVAFLLEKHIIVANVGDTRSVLCRSKKALDLSSDHKPEDDLEKERIVAAGGNVSSDGRVNGGLNLSRAFGDHFYKQESKLPLSSQQIIALPDITVTQRDFENDDFLVVACDGIWNSLTSQQVCDFILERINRIGLKEIVAEICDHCCANDTGGDGTGCDNETIILIDLKKERPISPQVTSSTLNIEQENSNQQQQPTTTIISTNPTEDQSATTTFQKESQNLNENEKMEGEEKEEKGK</sequence>
<dbReference type="Proteomes" id="UP001497535">
    <property type="component" value="Unassembled WGS sequence"/>
</dbReference>
<comment type="caution">
    <text evidence="1">The sequence shown here is derived from an EMBL/GenBank/DDBJ whole genome shotgun (WGS) entry which is preliminary data.</text>
</comment>